<name>A0A9J6NW82_9CLOT</name>
<reference evidence="1" key="2">
    <citation type="submission" date="2021-04" db="EMBL/GenBank/DDBJ databases">
        <authorList>
            <person name="Dong X."/>
        </authorList>
    </citation>
    <scope>NUCLEOTIDE SEQUENCE</scope>
    <source>
        <strain evidence="1">ZWT</strain>
    </source>
</reference>
<dbReference type="AlphaFoldDB" id="A0A9J6NW82"/>
<keyword evidence="2" id="KW-1185">Reference proteome</keyword>
<gene>
    <name evidence="1" type="ORF">KDK92_03345</name>
</gene>
<comment type="caution">
    <text evidence="1">The sequence shown here is derived from an EMBL/GenBank/DDBJ whole genome shotgun (WGS) entry which is preliminary data.</text>
</comment>
<protein>
    <submittedName>
        <fullName evidence="1">Uncharacterized protein</fullName>
    </submittedName>
</protein>
<proteinExistence type="predicted"/>
<organism evidence="1 2">
    <name type="scientific">Oceanirhabdus seepicola</name>
    <dbReference type="NCBI Taxonomy" id="2828781"/>
    <lineage>
        <taxon>Bacteria</taxon>
        <taxon>Bacillati</taxon>
        <taxon>Bacillota</taxon>
        <taxon>Clostridia</taxon>
        <taxon>Eubacteriales</taxon>
        <taxon>Clostridiaceae</taxon>
        <taxon>Oceanirhabdus</taxon>
    </lineage>
</organism>
<dbReference type="EMBL" id="JAGSOJ010000001">
    <property type="protein sequence ID" value="MCM1988762.1"/>
    <property type="molecule type" value="Genomic_DNA"/>
</dbReference>
<dbReference type="Proteomes" id="UP001056429">
    <property type="component" value="Unassembled WGS sequence"/>
</dbReference>
<sequence>MEKVAAMHTLVRKYCIEEIEDLKDKLNECYKINSEIIKEIGEKEFIESKDPKLVKLVSETIKARCLEDTINYILIGIEEIIPEDYKSVEELNTKIIKTIESNEIKSKYFKFNRNYTREEEKGIIKILKNQLINYIETVVENQLNSVEPMFHRRTLKLEEIDNIEERIDVKWEIGHFCDPFTGSGREDIIVFNQDFFYDEIRFNKVKEALKKIGEERIYEIRIGCGVSCVMDTSVFTIFNHHYCCCSEGFWCSEKMDWIIYKSHEGTIAIGGEKLLEEVKENIESWKEGVFSFPV</sequence>
<accession>A0A9J6NW82</accession>
<evidence type="ECO:0000313" key="1">
    <source>
        <dbReference type="EMBL" id="MCM1988762.1"/>
    </source>
</evidence>
<dbReference type="RefSeq" id="WP_250857631.1">
    <property type="nucleotide sequence ID" value="NZ_JAGSOJ010000001.1"/>
</dbReference>
<evidence type="ECO:0000313" key="2">
    <source>
        <dbReference type="Proteomes" id="UP001056429"/>
    </source>
</evidence>
<reference evidence="1" key="1">
    <citation type="journal article" date="2021" name="mSystems">
        <title>Bacteria and Archaea Synergistically Convert Glycine Betaine to Biogenic Methane in the Formosa Cold Seep of the South China Sea.</title>
        <authorList>
            <person name="Li L."/>
            <person name="Zhang W."/>
            <person name="Zhang S."/>
            <person name="Song L."/>
            <person name="Sun Q."/>
            <person name="Zhang H."/>
            <person name="Xiang H."/>
            <person name="Dong X."/>
        </authorList>
    </citation>
    <scope>NUCLEOTIDE SEQUENCE</scope>
    <source>
        <strain evidence="1">ZWT</strain>
    </source>
</reference>